<protein>
    <submittedName>
        <fullName evidence="2">Uncharacterized protein</fullName>
    </submittedName>
</protein>
<reference evidence="2" key="1">
    <citation type="journal article" date="2023" name="Mol. Phylogenet. Evol.">
        <title>Genome-scale phylogeny and comparative genomics of the fungal order Sordariales.</title>
        <authorList>
            <person name="Hensen N."/>
            <person name="Bonometti L."/>
            <person name="Westerberg I."/>
            <person name="Brannstrom I.O."/>
            <person name="Guillou S."/>
            <person name="Cros-Aarteil S."/>
            <person name="Calhoun S."/>
            <person name="Haridas S."/>
            <person name="Kuo A."/>
            <person name="Mondo S."/>
            <person name="Pangilinan J."/>
            <person name="Riley R."/>
            <person name="LaButti K."/>
            <person name="Andreopoulos B."/>
            <person name="Lipzen A."/>
            <person name="Chen C."/>
            <person name="Yan M."/>
            <person name="Daum C."/>
            <person name="Ng V."/>
            <person name="Clum A."/>
            <person name="Steindorff A."/>
            <person name="Ohm R.A."/>
            <person name="Martin F."/>
            <person name="Silar P."/>
            <person name="Natvig D.O."/>
            <person name="Lalanne C."/>
            <person name="Gautier V."/>
            <person name="Ament-Velasquez S.L."/>
            <person name="Kruys A."/>
            <person name="Hutchinson M.I."/>
            <person name="Powell A.J."/>
            <person name="Barry K."/>
            <person name="Miller A.N."/>
            <person name="Grigoriev I.V."/>
            <person name="Debuchy R."/>
            <person name="Gladieux P."/>
            <person name="Hiltunen Thoren M."/>
            <person name="Johannesson H."/>
        </authorList>
    </citation>
    <scope>NUCLEOTIDE SEQUENCE</scope>
    <source>
        <strain evidence="2">CBS 560.94</strain>
    </source>
</reference>
<organism evidence="2 3">
    <name type="scientific">Neurospora tetraspora</name>
    <dbReference type="NCBI Taxonomy" id="94610"/>
    <lineage>
        <taxon>Eukaryota</taxon>
        <taxon>Fungi</taxon>
        <taxon>Dikarya</taxon>
        <taxon>Ascomycota</taxon>
        <taxon>Pezizomycotina</taxon>
        <taxon>Sordariomycetes</taxon>
        <taxon>Sordariomycetidae</taxon>
        <taxon>Sordariales</taxon>
        <taxon>Sordariaceae</taxon>
        <taxon>Neurospora</taxon>
    </lineage>
</organism>
<feature type="signal peptide" evidence="1">
    <location>
        <begin position="1"/>
        <end position="17"/>
    </location>
</feature>
<keyword evidence="3" id="KW-1185">Reference proteome</keyword>
<dbReference type="EMBL" id="JAUEPP010000007">
    <property type="protein sequence ID" value="KAK3339520.1"/>
    <property type="molecule type" value="Genomic_DNA"/>
</dbReference>
<dbReference type="RefSeq" id="XP_062678880.1">
    <property type="nucleotide sequence ID" value="XM_062827385.1"/>
</dbReference>
<evidence type="ECO:0000313" key="2">
    <source>
        <dbReference type="EMBL" id="KAK3339520.1"/>
    </source>
</evidence>
<evidence type="ECO:0000256" key="1">
    <source>
        <dbReference type="SAM" id="SignalP"/>
    </source>
</evidence>
<sequence length="70" mass="7746">MIMNGFSFLVLVSGELAELVELDAYKPLERYHRPLVIRKLEISACECLRLCKYGSCIGVAGTRSTPVALT</sequence>
<dbReference type="Proteomes" id="UP001278500">
    <property type="component" value="Unassembled WGS sequence"/>
</dbReference>
<dbReference type="AlphaFoldDB" id="A0AAE0J9L5"/>
<dbReference type="GeneID" id="87864539"/>
<feature type="chain" id="PRO_5041900282" evidence="1">
    <location>
        <begin position="18"/>
        <end position="70"/>
    </location>
</feature>
<proteinExistence type="predicted"/>
<name>A0AAE0J9L5_9PEZI</name>
<accession>A0AAE0J9L5</accession>
<reference evidence="2" key="2">
    <citation type="submission" date="2023-06" db="EMBL/GenBank/DDBJ databases">
        <authorList>
            <consortium name="Lawrence Berkeley National Laboratory"/>
            <person name="Haridas S."/>
            <person name="Hensen N."/>
            <person name="Bonometti L."/>
            <person name="Westerberg I."/>
            <person name="Brannstrom I.O."/>
            <person name="Guillou S."/>
            <person name="Cros-Aarteil S."/>
            <person name="Calhoun S."/>
            <person name="Kuo A."/>
            <person name="Mondo S."/>
            <person name="Pangilinan J."/>
            <person name="Riley R."/>
            <person name="Labutti K."/>
            <person name="Andreopoulos B."/>
            <person name="Lipzen A."/>
            <person name="Chen C."/>
            <person name="Yanf M."/>
            <person name="Daum C."/>
            <person name="Ng V."/>
            <person name="Clum A."/>
            <person name="Steindorff A."/>
            <person name="Ohm R."/>
            <person name="Martin F."/>
            <person name="Silar P."/>
            <person name="Natvig D."/>
            <person name="Lalanne C."/>
            <person name="Gautier V."/>
            <person name="Ament-Velasquez S.L."/>
            <person name="Kruys A."/>
            <person name="Hutchinson M.I."/>
            <person name="Powell A.J."/>
            <person name="Barry K."/>
            <person name="Miller A.N."/>
            <person name="Grigoriev I.V."/>
            <person name="Debuchy R."/>
            <person name="Gladieux P."/>
            <person name="Thoren M.H."/>
            <person name="Johannesson H."/>
        </authorList>
    </citation>
    <scope>NUCLEOTIDE SEQUENCE</scope>
    <source>
        <strain evidence="2">CBS 560.94</strain>
    </source>
</reference>
<gene>
    <name evidence="2" type="ORF">B0H65DRAFT_476720</name>
</gene>
<keyword evidence="1" id="KW-0732">Signal</keyword>
<evidence type="ECO:0000313" key="3">
    <source>
        <dbReference type="Proteomes" id="UP001278500"/>
    </source>
</evidence>
<comment type="caution">
    <text evidence="2">The sequence shown here is derived from an EMBL/GenBank/DDBJ whole genome shotgun (WGS) entry which is preliminary data.</text>
</comment>